<reference evidence="2 3" key="1">
    <citation type="journal article" date="2010" name="Stand. Genomic Sci.">
        <title>Complete genome sequence of Ignisphaera aggregans type strain (AQ1.S1).</title>
        <authorList>
            <person name="Goker M."/>
            <person name="Held B."/>
            <person name="Lapidus A."/>
            <person name="Nolan M."/>
            <person name="Spring S."/>
            <person name="Yasawong M."/>
            <person name="Lucas S."/>
            <person name="Glavina Del Rio T."/>
            <person name="Tice H."/>
            <person name="Cheng J.F."/>
            <person name="Goodwin L."/>
            <person name="Tapia R."/>
            <person name="Pitluck S."/>
            <person name="Liolios K."/>
            <person name="Ivanova N."/>
            <person name="Mavromatis K."/>
            <person name="Mikhailova N."/>
            <person name="Pati A."/>
            <person name="Chen A."/>
            <person name="Palaniappan K."/>
            <person name="Brambilla E."/>
            <person name="Land M."/>
            <person name="Hauser L."/>
            <person name="Chang Y.J."/>
            <person name="Jeffries C.D."/>
            <person name="Brettin T."/>
            <person name="Detter J.C."/>
            <person name="Han C."/>
            <person name="Rohde M."/>
            <person name="Sikorski J."/>
            <person name="Woyke T."/>
            <person name="Bristow J."/>
            <person name="Eisen J.A."/>
            <person name="Markowitz V."/>
            <person name="Hugenholtz P."/>
            <person name="Kyrpides N.C."/>
            <person name="Klenk H.P."/>
        </authorList>
    </citation>
    <scope>NUCLEOTIDE SEQUENCE [LARGE SCALE GENOMIC DNA]</scope>
    <source>
        <strain evidence="3">DSM 17230 / JCM 13409 / AQ1.S1</strain>
    </source>
</reference>
<organism evidence="2 3">
    <name type="scientific">Ignisphaera aggregans (strain DSM 17230 / JCM 13409 / AQ1.S1)</name>
    <dbReference type="NCBI Taxonomy" id="583356"/>
    <lineage>
        <taxon>Archaea</taxon>
        <taxon>Thermoproteota</taxon>
        <taxon>Thermoprotei</taxon>
        <taxon>Desulfurococcales</taxon>
        <taxon>Desulfurococcaceae</taxon>
        <taxon>Ignisphaera</taxon>
    </lineage>
</organism>
<evidence type="ECO:0000256" key="1">
    <source>
        <dbReference type="ARBA" id="ARBA00009350"/>
    </source>
</evidence>
<dbReference type="Gene3D" id="1.10.10.10">
    <property type="entry name" value="Winged helix-like DNA-binding domain superfamily/Winged helix DNA-binding domain"/>
    <property type="match status" value="1"/>
</dbReference>
<protein>
    <recommendedName>
        <fullName evidence="4">DUF134 domain-containing protein</fullName>
    </recommendedName>
</protein>
<dbReference type="SUPFAM" id="SSF88659">
    <property type="entry name" value="Sigma3 and sigma4 domains of RNA polymerase sigma factors"/>
    <property type="match status" value="1"/>
</dbReference>
<dbReference type="HOGENOM" id="CLU_094511_2_0_2"/>
<sequence>MVIVHRRRFRWCARNGWIGRFREPRFIGLEIRDTLFIPFDENGNEIRGEPIYIYPDELEAFRLVYLENMSQEDAAKMMNTSRGTLWRLLESARRKIAQALVEVRPIAIIGVSRADERCLDEGS</sequence>
<dbReference type="Proteomes" id="UP000001304">
    <property type="component" value="Chromosome"/>
</dbReference>
<keyword evidence="3" id="KW-1185">Reference proteome</keyword>
<evidence type="ECO:0000313" key="2">
    <source>
        <dbReference type="EMBL" id="ADM28100.1"/>
    </source>
</evidence>
<dbReference type="EMBL" id="CP002098">
    <property type="protein sequence ID" value="ADM28100.1"/>
    <property type="molecule type" value="Genomic_DNA"/>
</dbReference>
<accession>E0SPP4</accession>
<name>E0SPP4_IGNAA</name>
<dbReference type="STRING" id="583356.Igag_1296"/>
<dbReference type="InterPro" id="IPR013324">
    <property type="entry name" value="RNA_pol_sigma_r3/r4-like"/>
</dbReference>
<evidence type="ECO:0000313" key="3">
    <source>
        <dbReference type="Proteomes" id="UP000001304"/>
    </source>
</evidence>
<dbReference type="BioCyc" id="IAGG583356:GHAH-1280-MONOMER"/>
<dbReference type="KEGG" id="iag:Igag_1296"/>
<dbReference type="AlphaFoldDB" id="E0SPP4"/>
<gene>
    <name evidence="2" type="ordered locus">Igag_1296</name>
</gene>
<dbReference type="PANTHER" id="PTHR37478:SF2">
    <property type="entry name" value="UPF0251 PROTEIN TK0562"/>
    <property type="match status" value="1"/>
</dbReference>
<evidence type="ECO:0008006" key="4">
    <source>
        <dbReference type="Google" id="ProtNLM"/>
    </source>
</evidence>
<proteinExistence type="inferred from homology"/>
<dbReference type="InterPro" id="IPR002852">
    <property type="entry name" value="UPF0251"/>
</dbReference>
<dbReference type="Pfam" id="PF02001">
    <property type="entry name" value="DUF134"/>
    <property type="match status" value="1"/>
</dbReference>
<comment type="similarity">
    <text evidence="1">Belongs to the UPF0251 family.</text>
</comment>
<dbReference type="InterPro" id="IPR036388">
    <property type="entry name" value="WH-like_DNA-bd_sf"/>
</dbReference>
<dbReference type="PANTHER" id="PTHR37478">
    <property type="match status" value="1"/>
</dbReference>